<dbReference type="Pfam" id="PF11672">
    <property type="entry name" value="DUF3268"/>
    <property type="match status" value="1"/>
</dbReference>
<dbReference type="AlphaFoldDB" id="A0AAN0XZX1"/>
<organism evidence="1 2">
    <name type="scientific">Vibrio breoganii</name>
    <dbReference type="NCBI Taxonomy" id="553239"/>
    <lineage>
        <taxon>Bacteria</taxon>
        <taxon>Pseudomonadati</taxon>
        <taxon>Pseudomonadota</taxon>
        <taxon>Gammaproteobacteria</taxon>
        <taxon>Vibrionales</taxon>
        <taxon>Vibrionaceae</taxon>
        <taxon>Vibrio</taxon>
    </lineage>
</organism>
<protein>
    <submittedName>
        <fullName evidence="1">Uncharacterized protein</fullName>
    </submittedName>
</protein>
<reference evidence="1 2" key="1">
    <citation type="submission" date="2016-06" db="EMBL/GenBank/DDBJ databases">
        <title>Adaptive Radiation by Waves of Gene Transfer Leads to Fine-Scale Resource Partitioning in Marine Microbes.</title>
        <authorList>
            <person name="Hehemann J.-H."/>
            <person name="Arevalo P."/>
            <person name="Datta M.S."/>
            <person name="Yu X."/>
            <person name="Corzett C."/>
            <person name="Henschel A."/>
            <person name="Preheim S.P."/>
            <person name="Timberlake S."/>
            <person name="Alm E.J."/>
            <person name="Polz M.F."/>
        </authorList>
    </citation>
    <scope>NUCLEOTIDE SEQUENCE [LARGE SCALE GENOMIC DNA]</scope>
    <source>
        <strain evidence="1 2">FF50</strain>
        <plasmid evidence="1 2">unnamed1</plasmid>
    </source>
</reference>
<evidence type="ECO:0000313" key="2">
    <source>
        <dbReference type="Proteomes" id="UP000092018"/>
    </source>
</evidence>
<proteinExistence type="predicted"/>
<sequence>MKPFKTGDQSPIHCCGCKTTVSALLVQNKSGVMGWVCTTCRANVKAHSKTLAPIGTLADEQMKIIRNKLTETATIMLNETNEDRAVLHKLVSTRFGKPLRIPLISTRDEGLKAHKALKYVTEMLQAETQVMQTW</sequence>
<keyword evidence="1" id="KW-0614">Plasmid</keyword>
<dbReference type="Proteomes" id="UP000092018">
    <property type="component" value="Plasmid unnamed1"/>
</dbReference>
<dbReference type="RefSeq" id="WP_065211231.1">
    <property type="nucleotide sequence ID" value="NZ_CP016179.1"/>
</dbReference>
<evidence type="ECO:0000313" key="1">
    <source>
        <dbReference type="EMBL" id="ANO35469.1"/>
    </source>
</evidence>
<dbReference type="EMBL" id="CP016179">
    <property type="protein sequence ID" value="ANO35469.1"/>
    <property type="molecule type" value="Genomic_DNA"/>
</dbReference>
<gene>
    <name evidence="1" type="ORF">A6E01_19850</name>
</gene>
<geneLocation type="plasmid" evidence="1 2">
    <name>unnamed1</name>
</geneLocation>
<dbReference type="KEGG" id="vbr:A6E01_19850"/>
<accession>A0AAN0XZX1</accession>
<dbReference type="InterPro" id="IPR021686">
    <property type="entry name" value="DUF3268"/>
</dbReference>
<name>A0AAN0XZX1_9VIBR</name>